<proteinExistence type="predicted"/>
<accession>A0A5C5UVN0</accession>
<sequence length="336" mass="36498">MQLRCPHCSTVLEIQSPAGTQVQCPTCSGVFVVPDMGATTPPPPLPNVSQSPQPPNLSAPQLQTRPNAPGRKSPPPKKSKPAAAGTSAGAAAEGSEGEDEEVSFFNKHQKLIFNIVAGGVGAVALFLVFAVAKALLTGGGEDAPVAEVANETNTNVGNKIQEIMDRAENDDSFYINWSDASKKSKILDGLKVKVHHVDWGEVRGHDEQGELQTSGRPFMVVYLEIGNRSGKPIHFKTWYGTEFKSPAGFRTAQLSDEQRNIYYPTRFDDIARLKWNTPEKTFEPKEDGTDSIVFDVGEDFNPKTVQNLYLDLPGQAIGEGGSFRFKIPRSMIQGLD</sequence>
<dbReference type="EMBL" id="SJPF01000007">
    <property type="protein sequence ID" value="TWT29663.1"/>
    <property type="molecule type" value="Genomic_DNA"/>
</dbReference>
<evidence type="ECO:0000256" key="1">
    <source>
        <dbReference type="SAM" id="MobiDB-lite"/>
    </source>
</evidence>
<keyword evidence="2" id="KW-1133">Transmembrane helix</keyword>
<dbReference type="RefSeq" id="WP_146436605.1">
    <property type="nucleotide sequence ID" value="NZ_SJPF01000007.1"/>
</dbReference>
<evidence type="ECO:0000313" key="3">
    <source>
        <dbReference type="EMBL" id="TWT29663.1"/>
    </source>
</evidence>
<evidence type="ECO:0000256" key="2">
    <source>
        <dbReference type="SAM" id="Phobius"/>
    </source>
</evidence>
<feature type="compositionally biased region" description="Low complexity" evidence="1">
    <location>
        <begin position="81"/>
        <end position="94"/>
    </location>
</feature>
<reference evidence="3 4" key="1">
    <citation type="submission" date="2019-02" db="EMBL/GenBank/DDBJ databases">
        <title>Deep-cultivation of Planctomycetes and their phenomic and genomic characterization uncovers novel biology.</title>
        <authorList>
            <person name="Wiegand S."/>
            <person name="Jogler M."/>
            <person name="Boedeker C."/>
            <person name="Pinto D."/>
            <person name="Vollmers J."/>
            <person name="Rivas-Marin E."/>
            <person name="Kohn T."/>
            <person name="Peeters S.H."/>
            <person name="Heuer A."/>
            <person name="Rast P."/>
            <person name="Oberbeckmann S."/>
            <person name="Bunk B."/>
            <person name="Jeske O."/>
            <person name="Meyerdierks A."/>
            <person name="Storesund J.E."/>
            <person name="Kallscheuer N."/>
            <person name="Luecker S."/>
            <person name="Lage O.M."/>
            <person name="Pohl T."/>
            <person name="Merkel B.J."/>
            <person name="Hornburger P."/>
            <person name="Mueller R.-W."/>
            <person name="Bruemmer F."/>
            <person name="Labrenz M."/>
            <person name="Spormann A.M."/>
            <person name="Op Den Camp H."/>
            <person name="Overmann J."/>
            <person name="Amann R."/>
            <person name="Jetten M.S.M."/>
            <person name="Mascher T."/>
            <person name="Medema M.H."/>
            <person name="Devos D.P."/>
            <person name="Kaster A.-K."/>
            <person name="Ovreas L."/>
            <person name="Rohde M."/>
            <person name="Galperin M.Y."/>
            <person name="Jogler C."/>
        </authorList>
    </citation>
    <scope>NUCLEOTIDE SEQUENCE [LARGE SCALE GENOMIC DNA]</scope>
    <source>
        <strain evidence="3 4">Enr8</strain>
    </source>
</reference>
<organism evidence="3 4">
    <name type="scientific">Blastopirellula retiformator</name>
    <dbReference type="NCBI Taxonomy" id="2527970"/>
    <lineage>
        <taxon>Bacteria</taxon>
        <taxon>Pseudomonadati</taxon>
        <taxon>Planctomycetota</taxon>
        <taxon>Planctomycetia</taxon>
        <taxon>Pirellulales</taxon>
        <taxon>Pirellulaceae</taxon>
        <taxon>Blastopirellula</taxon>
    </lineage>
</organism>
<feature type="compositionally biased region" description="Pro residues" evidence="1">
    <location>
        <begin position="40"/>
        <end position="57"/>
    </location>
</feature>
<gene>
    <name evidence="3" type="ORF">Enr8_48510</name>
</gene>
<evidence type="ECO:0000313" key="4">
    <source>
        <dbReference type="Proteomes" id="UP000318878"/>
    </source>
</evidence>
<feature type="region of interest" description="Disordered" evidence="1">
    <location>
        <begin position="38"/>
        <end position="96"/>
    </location>
</feature>
<name>A0A5C5UVN0_9BACT</name>
<dbReference type="AlphaFoldDB" id="A0A5C5UVN0"/>
<dbReference type="Proteomes" id="UP000318878">
    <property type="component" value="Unassembled WGS sequence"/>
</dbReference>
<feature type="transmembrane region" description="Helical" evidence="2">
    <location>
        <begin position="111"/>
        <end position="132"/>
    </location>
</feature>
<keyword evidence="2" id="KW-0472">Membrane</keyword>
<protein>
    <submittedName>
        <fullName evidence="3">Uncharacterized protein</fullName>
    </submittedName>
</protein>
<dbReference type="OrthoDB" id="258888at2"/>
<keyword evidence="4" id="KW-1185">Reference proteome</keyword>
<keyword evidence="2" id="KW-0812">Transmembrane</keyword>
<comment type="caution">
    <text evidence="3">The sequence shown here is derived from an EMBL/GenBank/DDBJ whole genome shotgun (WGS) entry which is preliminary data.</text>
</comment>